<reference evidence="2 3" key="1">
    <citation type="submission" date="2020-08" db="EMBL/GenBank/DDBJ databases">
        <title>Genomic Encyclopedia of Type Strains, Phase IV (KMG-IV): sequencing the most valuable type-strain genomes for metagenomic binning, comparative biology and taxonomic classification.</title>
        <authorList>
            <person name="Goeker M."/>
        </authorList>
    </citation>
    <scope>NUCLEOTIDE SEQUENCE [LARGE SCALE GENOMIC DNA]</scope>
    <source>
        <strain evidence="2 3">DSM 103336</strain>
    </source>
</reference>
<feature type="transmembrane region" description="Helical" evidence="1">
    <location>
        <begin position="118"/>
        <end position="138"/>
    </location>
</feature>
<evidence type="ECO:0000313" key="3">
    <source>
        <dbReference type="Proteomes" id="UP000546701"/>
    </source>
</evidence>
<dbReference type="RefSeq" id="WP_229673643.1">
    <property type="nucleotide sequence ID" value="NZ_BMJP01000001.1"/>
</dbReference>
<sequence>MIGRQPAGSAHRGALIDGQAPKVSRFARAVPPISTVLASLLGVLPIVTDAPTIPPLGLLTVLGWRLLRPELWRAWMALPLGLADDLLTGQVPGTAMATWTVIFLILDIVDERFLFRDYMLDWAIAAVAICLAITAGLLSSGQHIAQLPLFMPQMALAILCFPLVERICARIDRWRLQR</sequence>
<gene>
    <name evidence="2" type="ORF">FHS99_001780</name>
</gene>
<evidence type="ECO:0000256" key="1">
    <source>
        <dbReference type="SAM" id="Phobius"/>
    </source>
</evidence>
<keyword evidence="1" id="KW-0472">Membrane</keyword>
<keyword evidence="1" id="KW-0812">Transmembrane</keyword>
<accession>A0A7W9BSN3</accession>
<dbReference type="AlphaFoldDB" id="A0A7W9BSN3"/>
<feature type="transmembrane region" description="Helical" evidence="1">
    <location>
        <begin position="86"/>
        <end position="106"/>
    </location>
</feature>
<dbReference type="Proteomes" id="UP000546701">
    <property type="component" value="Unassembled WGS sequence"/>
</dbReference>
<dbReference type="EMBL" id="JACIJR010000004">
    <property type="protein sequence ID" value="MBB5729295.1"/>
    <property type="molecule type" value="Genomic_DNA"/>
</dbReference>
<name>A0A7W9BSN3_9SPHN</name>
<evidence type="ECO:0000313" key="2">
    <source>
        <dbReference type="EMBL" id="MBB5729295.1"/>
    </source>
</evidence>
<organism evidence="2 3">
    <name type="scientific">Sphingomonas prati</name>
    <dbReference type="NCBI Taxonomy" id="1843237"/>
    <lineage>
        <taxon>Bacteria</taxon>
        <taxon>Pseudomonadati</taxon>
        <taxon>Pseudomonadota</taxon>
        <taxon>Alphaproteobacteria</taxon>
        <taxon>Sphingomonadales</taxon>
        <taxon>Sphingomonadaceae</taxon>
        <taxon>Sphingomonas</taxon>
    </lineage>
</organism>
<proteinExistence type="predicted"/>
<keyword evidence="3" id="KW-1185">Reference proteome</keyword>
<feature type="transmembrane region" description="Helical" evidence="1">
    <location>
        <begin position="150"/>
        <end position="169"/>
    </location>
</feature>
<protein>
    <submittedName>
        <fullName evidence="2">Rod shape-determining protein MreD</fullName>
    </submittedName>
</protein>
<keyword evidence="1" id="KW-1133">Transmembrane helix</keyword>
<feature type="transmembrane region" description="Helical" evidence="1">
    <location>
        <begin position="29"/>
        <end position="48"/>
    </location>
</feature>
<comment type="caution">
    <text evidence="2">The sequence shown here is derived from an EMBL/GenBank/DDBJ whole genome shotgun (WGS) entry which is preliminary data.</text>
</comment>